<gene>
    <name evidence="3" type="ORF">BHAOGJBA_2082</name>
</gene>
<dbReference type="InterPro" id="IPR013830">
    <property type="entry name" value="SGNH_hydro"/>
</dbReference>
<dbReference type="PROSITE" id="PS01098">
    <property type="entry name" value="LIPASE_GDSL_SER"/>
    <property type="match status" value="1"/>
</dbReference>
<sequence length="222" mass="23126">MRHDGPLRRLIALLLAALALLMPAALPAGAEPARTLKLVALGDSLTAGYRLPADAAFPAVLERELTKRGRAVAVANAGVSGDTATGGLDRVDWSVPDGTDGVILELGANDMLRGTDPAVTRKALDSIITRLKDRGIPVLLAGMRASANLGPDYVARFDAIYPDLAQAHGLVLYPFFLAGVAGERGLNLDDGLHPNPRGVGAIVTGILPAVESFLGRLGKSER</sequence>
<dbReference type="Proteomes" id="UP001055247">
    <property type="component" value="Unassembled WGS sequence"/>
</dbReference>
<organism evidence="3 4">
    <name type="scientific">Methylobacterium hispanicum</name>
    <dbReference type="NCBI Taxonomy" id="270350"/>
    <lineage>
        <taxon>Bacteria</taxon>
        <taxon>Pseudomonadati</taxon>
        <taxon>Pseudomonadota</taxon>
        <taxon>Alphaproteobacteria</taxon>
        <taxon>Hyphomicrobiales</taxon>
        <taxon>Methylobacteriaceae</taxon>
        <taxon>Methylobacterium</taxon>
    </lineage>
</organism>
<dbReference type="Gene3D" id="3.40.50.1110">
    <property type="entry name" value="SGNH hydrolase"/>
    <property type="match status" value="1"/>
</dbReference>
<feature type="signal peptide" evidence="1">
    <location>
        <begin position="1"/>
        <end position="30"/>
    </location>
</feature>
<proteinExistence type="predicted"/>
<dbReference type="InterPro" id="IPR051532">
    <property type="entry name" value="Ester_Hydrolysis_Enzymes"/>
</dbReference>
<reference evidence="3" key="1">
    <citation type="journal article" date="2016" name="Front. Microbiol.">
        <title>Genome Sequence of the Piezophilic, Mesophilic Sulfate-Reducing Bacterium Desulfovibrio indicus J2T.</title>
        <authorList>
            <person name="Cao J."/>
            <person name="Maignien L."/>
            <person name="Shao Z."/>
            <person name="Alain K."/>
            <person name="Jebbar M."/>
        </authorList>
    </citation>
    <scope>NUCLEOTIDE SEQUENCE</scope>
    <source>
        <strain evidence="3">DSM 16372</strain>
    </source>
</reference>
<evidence type="ECO:0000313" key="3">
    <source>
        <dbReference type="EMBL" id="GJD88562.1"/>
    </source>
</evidence>
<dbReference type="PANTHER" id="PTHR30383">
    <property type="entry name" value="THIOESTERASE 1/PROTEASE 1/LYSOPHOSPHOLIPASE L1"/>
    <property type="match status" value="1"/>
</dbReference>
<dbReference type="GO" id="GO:0006629">
    <property type="term" value="P:lipid metabolic process"/>
    <property type="evidence" value="ECO:0007669"/>
    <property type="project" value="InterPro"/>
</dbReference>
<protein>
    <submittedName>
        <fullName evidence="3">Arylesterase</fullName>
    </submittedName>
</protein>
<feature type="domain" description="SGNH hydrolase-type esterase" evidence="2">
    <location>
        <begin position="40"/>
        <end position="198"/>
    </location>
</feature>
<evidence type="ECO:0000256" key="1">
    <source>
        <dbReference type="SAM" id="SignalP"/>
    </source>
</evidence>
<dbReference type="AlphaFoldDB" id="A0AAV4ZK84"/>
<dbReference type="GO" id="GO:0004622">
    <property type="term" value="F:phosphatidylcholine lysophospholipase activity"/>
    <property type="evidence" value="ECO:0007669"/>
    <property type="project" value="TreeGrafter"/>
</dbReference>
<keyword evidence="4" id="KW-1185">Reference proteome</keyword>
<evidence type="ECO:0000313" key="4">
    <source>
        <dbReference type="Proteomes" id="UP001055247"/>
    </source>
</evidence>
<accession>A0AAV4ZK84</accession>
<dbReference type="Pfam" id="PF13472">
    <property type="entry name" value="Lipase_GDSL_2"/>
    <property type="match status" value="1"/>
</dbReference>
<feature type="chain" id="PRO_5043517627" evidence="1">
    <location>
        <begin position="31"/>
        <end position="222"/>
    </location>
</feature>
<comment type="caution">
    <text evidence="3">The sequence shown here is derived from an EMBL/GenBank/DDBJ whole genome shotgun (WGS) entry which is preliminary data.</text>
</comment>
<reference evidence="3" key="2">
    <citation type="submission" date="2021-08" db="EMBL/GenBank/DDBJ databases">
        <authorList>
            <person name="Tani A."/>
            <person name="Ola A."/>
            <person name="Ogura Y."/>
            <person name="Katsura K."/>
            <person name="Hayashi T."/>
        </authorList>
    </citation>
    <scope>NUCLEOTIDE SEQUENCE</scope>
    <source>
        <strain evidence="3">DSM 16372</strain>
    </source>
</reference>
<name>A0AAV4ZK84_9HYPH</name>
<dbReference type="CDD" id="cd01822">
    <property type="entry name" value="Lysophospholipase_L1_like"/>
    <property type="match status" value="1"/>
</dbReference>
<dbReference type="EMBL" id="BPQO01000007">
    <property type="protein sequence ID" value="GJD88562.1"/>
    <property type="molecule type" value="Genomic_DNA"/>
</dbReference>
<dbReference type="InterPro" id="IPR008265">
    <property type="entry name" value="Lipase_GDSL_AS"/>
</dbReference>
<dbReference type="SUPFAM" id="SSF52266">
    <property type="entry name" value="SGNH hydrolase"/>
    <property type="match status" value="1"/>
</dbReference>
<dbReference type="InterPro" id="IPR036514">
    <property type="entry name" value="SGNH_hydro_sf"/>
</dbReference>
<evidence type="ECO:0000259" key="2">
    <source>
        <dbReference type="Pfam" id="PF13472"/>
    </source>
</evidence>
<dbReference type="PANTHER" id="PTHR30383:SF24">
    <property type="entry name" value="THIOESTERASE 1_PROTEASE 1_LYSOPHOSPHOLIPASE L1"/>
    <property type="match status" value="1"/>
</dbReference>
<keyword evidence="1" id="KW-0732">Signal</keyword>